<name>A0A9D1YTH3_9MICO</name>
<dbReference type="PANTHER" id="PTHR43790">
    <property type="entry name" value="CARBOHYDRATE TRANSPORT ATP-BINDING PROTEIN MG119-RELATED"/>
    <property type="match status" value="1"/>
</dbReference>
<keyword evidence="4" id="KW-0547">Nucleotide-binding</keyword>
<reference evidence="9" key="2">
    <citation type="submission" date="2021-04" db="EMBL/GenBank/DDBJ databases">
        <authorList>
            <person name="Gilroy R."/>
        </authorList>
    </citation>
    <scope>NUCLEOTIDE SEQUENCE</scope>
    <source>
        <strain evidence="9">ChiGjej1B1-98</strain>
    </source>
</reference>
<evidence type="ECO:0000256" key="2">
    <source>
        <dbReference type="ARBA" id="ARBA00022475"/>
    </source>
</evidence>
<accession>A0A9D1YTH3</accession>
<keyword evidence="1" id="KW-0813">Transport</keyword>
<dbReference type="SUPFAM" id="SSF52540">
    <property type="entry name" value="P-loop containing nucleoside triphosphate hydrolases"/>
    <property type="match status" value="1"/>
</dbReference>
<evidence type="ECO:0000313" key="10">
    <source>
        <dbReference type="Proteomes" id="UP000824005"/>
    </source>
</evidence>
<proteinExistence type="predicted"/>
<dbReference type="PROSITE" id="PS50893">
    <property type="entry name" value="ABC_TRANSPORTER_2"/>
    <property type="match status" value="1"/>
</dbReference>
<organism evidence="9 10">
    <name type="scientific">Candidatus Agrococcus pullicola</name>
    <dbReference type="NCBI Taxonomy" id="2838429"/>
    <lineage>
        <taxon>Bacteria</taxon>
        <taxon>Bacillati</taxon>
        <taxon>Actinomycetota</taxon>
        <taxon>Actinomycetes</taxon>
        <taxon>Micrococcales</taxon>
        <taxon>Microbacteriaceae</taxon>
        <taxon>Agrococcus</taxon>
    </lineage>
</organism>
<comment type="caution">
    <text evidence="9">The sequence shown here is derived from an EMBL/GenBank/DDBJ whole genome shotgun (WGS) entry which is preliminary data.</text>
</comment>
<evidence type="ECO:0000256" key="6">
    <source>
        <dbReference type="ARBA" id="ARBA00022967"/>
    </source>
</evidence>
<dbReference type="PANTHER" id="PTHR43790:SF3">
    <property type="entry name" value="D-ALLOSE IMPORT ATP-BINDING PROTEIN ALSA-RELATED"/>
    <property type="match status" value="1"/>
</dbReference>
<keyword evidence="7" id="KW-0472">Membrane</keyword>
<dbReference type="CDD" id="cd03216">
    <property type="entry name" value="ABC_Carb_Monos_I"/>
    <property type="match status" value="1"/>
</dbReference>
<evidence type="ECO:0000256" key="4">
    <source>
        <dbReference type="ARBA" id="ARBA00022741"/>
    </source>
</evidence>
<evidence type="ECO:0000256" key="7">
    <source>
        <dbReference type="ARBA" id="ARBA00023136"/>
    </source>
</evidence>
<dbReference type="Gene3D" id="3.40.50.300">
    <property type="entry name" value="P-loop containing nucleotide triphosphate hydrolases"/>
    <property type="match status" value="1"/>
</dbReference>
<dbReference type="EMBL" id="DXDC01000113">
    <property type="protein sequence ID" value="HIY65378.1"/>
    <property type="molecule type" value="Genomic_DNA"/>
</dbReference>
<dbReference type="InterPro" id="IPR050107">
    <property type="entry name" value="ABC_carbohydrate_import_ATPase"/>
</dbReference>
<dbReference type="Proteomes" id="UP000824005">
    <property type="component" value="Unassembled WGS sequence"/>
</dbReference>
<evidence type="ECO:0000259" key="8">
    <source>
        <dbReference type="PROSITE" id="PS50893"/>
    </source>
</evidence>
<dbReference type="SMART" id="SM00382">
    <property type="entry name" value="AAA"/>
    <property type="match status" value="1"/>
</dbReference>
<sequence length="255" mass="27398">MRVTAGGGSVPFLEMKRIGKAFGRTRALDDVDLRVDRGMVHTVLGENGSGKSTLVKTLSGVLTPDSGEIAIGGTARPLSSPRDARAAGVATVFQEVLVSPNRSVEDNVLLGLDGPIRRRVPRAERKQRAETALAQVSDVHIPLHVDAGRLDLMQQHQVAVARAFAMDPKLLILDESTAALDIPARDALFRAVRRVTATGAAVVFISHRLDEVLELSDVVTVLRSGRKIANLDSEALSERRLLTLLNPKAAEEGIE</sequence>
<evidence type="ECO:0000256" key="3">
    <source>
        <dbReference type="ARBA" id="ARBA00022597"/>
    </source>
</evidence>
<keyword evidence="5 9" id="KW-0067">ATP-binding</keyword>
<dbReference type="GO" id="GO:0016887">
    <property type="term" value="F:ATP hydrolysis activity"/>
    <property type="evidence" value="ECO:0007669"/>
    <property type="project" value="InterPro"/>
</dbReference>
<feature type="domain" description="ABC transporter" evidence="8">
    <location>
        <begin position="13"/>
        <end position="249"/>
    </location>
</feature>
<protein>
    <submittedName>
        <fullName evidence="9">ATP-binding cassette domain-containing protein</fullName>
    </submittedName>
</protein>
<evidence type="ECO:0000256" key="1">
    <source>
        <dbReference type="ARBA" id="ARBA00022448"/>
    </source>
</evidence>
<dbReference type="GO" id="GO:0005524">
    <property type="term" value="F:ATP binding"/>
    <property type="evidence" value="ECO:0007669"/>
    <property type="project" value="UniProtKB-KW"/>
</dbReference>
<dbReference type="AlphaFoldDB" id="A0A9D1YTH3"/>
<dbReference type="InterPro" id="IPR027417">
    <property type="entry name" value="P-loop_NTPase"/>
</dbReference>
<dbReference type="InterPro" id="IPR003593">
    <property type="entry name" value="AAA+_ATPase"/>
</dbReference>
<keyword evidence="3" id="KW-0762">Sugar transport</keyword>
<gene>
    <name evidence="9" type="ORF">H9830_03775</name>
</gene>
<evidence type="ECO:0000256" key="5">
    <source>
        <dbReference type="ARBA" id="ARBA00022840"/>
    </source>
</evidence>
<dbReference type="InterPro" id="IPR003439">
    <property type="entry name" value="ABC_transporter-like_ATP-bd"/>
</dbReference>
<dbReference type="Pfam" id="PF00005">
    <property type="entry name" value="ABC_tran"/>
    <property type="match status" value="1"/>
</dbReference>
<keyword evidence="2" id="KW-1003">Cell membrane</keyword>
<reference evidence="9" key="1">
    <citation type="journal article" date="2021" name="PeerJ">
        <title>Extensive microbial diversity within the chicken gut microbiome revealed by metagenomics and culture.</title>
        <authorList>
            <person name="Gilroy R."/>
            <person name="Ravi A."/>
            <person name="Getino M."/>
            <person name="Pursley I."/>
            <person name="Horton D.L."/>
            <person name="Alikhan N.F."/>
            <person name="Baker D."/>
            <person name="Gharbi K."/>
            <person name="Hall N."/>
            <person name="Watson M."/>
            <person name="Adriaenssens E.M."/>
            <person name="Foster-Nyarko E."/>
            <person name="Jarju S."/>
            <person name="Secka A."/>
            <person name="Antonio M."/>
            <person name="Oren A."/>
            <person name="Chaudhuri R.R."/>
            <person name="La Ragione R."/>
            <person name="Hildebrand F."/>
            <person name="Pallen M.J."/>
        </authorList>
    </citation>
    <scope>NUCLEOTIDE SEQUENCE</scope>
    <source>
        <strain evidence="9">ChiGjej1B1-98</strain>
    </source>
</reference>
<keyword evidence="6" id="KW-1278">Translocase</keyword>
<evidence type="ECO:0000313" key="9">
    <source>
        <dbReference type="EMBL" id="HIY65378.1"/>
    </source>
</evidence>